<comment type="subcellular location">
    <subcellularLocation>
        <location evidence="1">Membrane</location>
        <topology evidence="1">Multi-pass membrane protein</topology>
    </subcellularLocation>
</comment>
<comment type="similarity">
    <text evidence="7">Belongs to the methyl-accepting chemotaxis (MCP) protein family.</text>
</comment>
<dbReference type="SMART" id="SM00304">
    <property type="entry name" value="HAMP"/>
    <property type="match status" value="1"/>
</dbReference>
<protein>
    <recommendedName>
        <fullName evidence="15">Methyl-accepting chemotaxis protein</fullName>
    </recommendedName>
</protein>
<evidence type="ECO:0000313" key="14">
    <source>
        <dbReference type="Proteomes" id="UP000218554"/>
    </source>
</evidence>
<evidence type="ECO:0000259" key="12">
    <source>
        <dbReference type="PROSITE" id="PS50885"/>
    </source>
</evidence>
<keyword evidence="2" id="KW-0145">Chemotaxis</keyword>
<proteinExistence type="inferred from homology"/>
<feature type="transmembrane region" description="Helical" evidence="10">
    <location>
        <begin position="284"/>
        <end position="306"/>
    </location>
</feature>
<dbReference type="PANTHER" id="PTHR32089">
    <property type="entry name" value="METHYL-ACCEPTING CHEMOTAXIS PROTEIN MCPB"/>
    <property type="match status" value="1"/>
</dbReference>
<dbReference type="PANTHER" id="PTHR32089:SF120">
    <property type="entry name" value="METHYL-ACCEPTING CHEMOTAXIS PROTEIN TLPQ"/>
    <property type="match status" value="1"/>
</dbReference>
<feature type="domain" description="Methyl-accepting transducer" evidence="11">
    <location>
        <begin position="365"/>
        <end position="601"/>
    </location>
</feature>
<feature type="domain" description="HAMP" evidence="12">
    <location>
        <begin position="308"/>
        <end position="360"/>
    </location>
</feature>
<keyword evidence="5 10" id="KW-0472">Membrane</keyword>
<keyword evidence="14" id="KW-1185">Reference proteome</keyword>
<evidence type="ECO:0000256" key="1">
    <source>
        <dbReference type="ARBA" id="ARBA00004141"/>
    </source>
</evidence>
<evidence type="ECO:0000256" key="7">
    <source>
        <dbReference type="ARBA" id="ARBA00029447"/>
    </source>
</evidence>
<feature type="region of interest" description="Disordered" evidence="9">
    <location>
        <begin position="413"/>
        <end position="436"/>
    </location>
</feature>
<dbReference type="SMART" id="SM00283">
    <property type="entry name" value="MA"/>
    <property type="match status" value="1"/>
</dbReference>
<evidence type="ECO:0000256" key="10">
    <source>
        <dbReference type="SAM" id="Phobius"/>
    </source>
</evidence>
<evidence type="ECO:0000313" key="13">
    <source>
        <dbReference type="EMBL" id="BAU73772.1"/>
    </source>
</evidence>
<dbReference type="RefSeq" id="WP_036994208.1">
    <property type="nucleotide sequence ID" value="NZ_AJMR01000228.1"/>
</dbReference>
<reference evidence="13 14" key="2">
    <citation type="journal article" date="2017" name="Int. J. Syst. Evol. Microbiol.">
        <title>Pseudomonas furukawaii sp. nov., a polychlorinated biphenyl-degrading bacterium isolated from biphenyl-contaminated soil in Japan.</title>
        <authorList>
            <person name="Kimura N."/>
            <person name="Watanabe T."/>
            <person name="Suenaga H."/>
            <person name="Fujihara H."/>
            <person name="Futagami T."/>
            <person name="Goto M."/>
            <person name="Hanada S."/>
            <person name="Hirose J."/>
        </authorList>
    </citation>
    <scope>NUCLEOTIDE SEQUENCE [LARGE SCALE GENOMIC DNA]</scope>
    <source>
        <strain evidence="14">DSM 10086 / NBRC 110670 / KF707</strain>
    </source>
</reference>
<dbReference type="SUPFAM" id="SSF58104">
    <property type="entry name" value="Methyl-accepting chemotaxis protein (MCP) signaling domain"/>
    <property type="match status" value="1"/>
</dbReference>
<sequence>MKIVSRALARLSIGGLLAMGFSLLGGLAASLAVVALASLQAVFEGESRLQAIADVHAGILSARSQEKSYRLSGAANARDEVRRVVGRIPEQLATMAGEMRPLIQSCERYLMQFERLANAHEQVLRTQAVMSQEAESARIGFEGVEQDLIESALIDDAEGRSSLMLLDGAAALMRKLMALRNAEWAYTRSPDQSRYDQWVLLMSDLRSSTQALAAGAADQQREVLARASLSLEAYRSAFDEYRASTLTSHETESSMDRIAGEMMDVATRARHSVIAHQQQLNRDVYFWLTAMTALTLLLGTGAALLIRRQIIHPLRYTAEVVNEVASGQLHHRVQVVRRDELGRVLDAMQRMKESLHSIVSRIEQGSAQLEGAAGSLAQVTEDMASGAEAQSGETDRVLEAMLRMSDSLREVAARTEQASGSASSASREAMDGSESASAVMHQVDLLDEQIQEVSQGMAELDAQSERIGRVLEVIRSLAEQTNLLALNAAIEAARAGEMGRGFSVVADEVRTLANRTQDSAGEIAGMIEALQRESKEGLRRVTRVRQDSARAREHSSRASVALARVSEDVADIHTMNLQVAAATEAQSRMSDDVSQSMVRVREAAGQSREQSDQLLRASRELAQLAEQLRVVLTHFTLS</sequence>
<dbReference type="InterPro" id="IPR004089">
    <property type="entry name" value="MCPsignal_dom"/>
</dbReference>
<dbReference type="AlphaFoldDB" id="A0AAD1BYZ4"/>
<evidence type="ECO:0008006" key="15">
    <source>
        <dbReference type="Google" id="ProtNLM"/>
    </source>
</evidence>
<dbReference type="GO" id="GO:0016020">
    <property type="term" value="C:membrane"/>
    <property type="evidence" value="ECO:0007669"/>
    <property type="project" value="UniProtKB-SubCell"/>
</dbReference>
<organism evidence="13 14">
    <name type="scientific">Metapseudomonas furukawaii</name>
    <name type="common">Pseudomonas furukawaii</name>
    <dbReference type="NCBI Taxonomy" id="1149133"/>
    <lineage>
        <taxon>Bacteria</taxon>
        <taxon>Pseudomonadati</taxon>
        <taxon>Pseudomonadota</taxon>
        <taxon>Gammaproteobacteria</taxon>
        <taxon>Pseudomonadales</taxon>
        <taxon>Pseudomonadaceae</taxon>
        <taxon>Metapseudomonas</taxon>
    </lineage>
</organism>
<dbReference type="KEGG" id="pfuw:KF707C_20840"/>
<dbReference type="InterPro" id="IPR003660">
    <property type="entry name" value="HAMP_dom"/>
</dbReference>
<dbReference type="FunFam" id="1.10.287.950:FF:000001">
    <property type="entry name" value="Methyl-accepting chemotaxis sensory transducer"/>
    <property type="match status" value="1"/>
</dbReference>
<dbReference type="CDD" id="cd06225">
    <property type="entry name" value="HAMP"/>
    <property type="match status" value="1"/>
</dbReference>
<evidence type="ECO:0000256" key="8">
    <source>
        <dbReference type="PROSITE-ProRule" id="PRU00284"/>
    </source>
</evidence>
<dbReference type="SMART" id="SM01358">
    <property type="entry name" value="HBM"/>
    <property type="match status" value="1"/>
</dbReference>
<dbReference type="Pfam" id="PF00672">
    <property type="entry name" value="HAMP"/>
    <property type="match status" value="1"/>
</dbReference>
<evidence type="ECO:0000256" key="2">
    <source>
        <dbReference type="ARBA" id="ARBA00022500"/>
    </source>
</evidence>
<dbReference type="GO" id="GO:0006935">
    <property type="term" value="P:chemotaxis"/>
    <property type="evidence" value="ECO:0007669"/>
    <property type="project" value="UniProtKB-KW"/>
</dbReference>
<dbReference type="PROSITE" id="PS50111">
    <property type="entry name" value="CHEMOTAXIS_TRANSDUC_2"/>
    <property type="match status" value="1"/>
</dbReference>
<keyword evidence="4 10" id="KW-1133">Transmembrane helix</keyword>
<evidence type="ECO:0000256" key="4">
    <source>
        <dbReference type="ARBA" id="ARBA00022989"/>
    </source>
</evidence>
<dbReference type="PROSITE" id="PS50885">
    <property type="entry name" value="HAMP"/>
    <property type="match status" value="1"/>
</dbReference>
<dbReference type="InterPro" id="IPR032255">
    <property type="entry name" value="HBM"/>
</dbReference>
<reference evidence="14" key="1">
    <citation type="submission" date="2015-05" db="EMBL/GenBank/DDBJ databases">
        <title>Draft genome sequencing of a biphenyl-degrading bacterium, Pseudomonas balearica KF707 (=NBRC110670).</title>
        <authorList>
            <person name="Kimura N."/>
            <person name="Hirose J."/>
            <person name="Watanabe T."/>
            <person name="Suenaga H."/>
            <person name="Fujihara H."/>
            <person name="Noguchi M."/>
            <person name="Hashimoto M."/>
            <person name="Shimodaira J."/>
            <person name="Tsuchikane K."/>
            <person name="Hosoyama A."/>
            <person name="Yamazoe A."/>
            <person name="Fujita N."/>
            <person name="Furukawa K."/>
        </authorList>
    </citation>
    <scope>NUCLEOTIDE SEQUENCE [LARGE SCALE GENOMIC DNA]</scope>
    <source>
        <strain evidence="14">DSM 10086 / NBRC 110670 / KF707</strain>
    </source>
</reference>
<gene>
    <name evidence="13" type="ORF">KF707C_20840</name>
</gene>
<evidence type="ECO:0000259" key="11">
    <source>
        <dbReference type="PROSITE" id="PS50111"/>
    </source>
</evidence>
<keyword evidence="6 8" id="KW-0807">Transducer</keyword>
<evidence type="ECO:0000256" key="3">
    <source>
        <dbReference type="ARBA" id="ARBA00022692"/>
    </source>
</evidence>
<dbReference type="Gene3D" id="1.10.287.950">
    <property type="entry name" value="Methyl-accepting chemotaxis protein"/>
    <property type="match status" value="1"/>
</dbReference>
<dbReference type="EMBL" id="AP014862">
    <property type="protein sequence ID" value="BAU73772.1"/>
    <property type="molecule type" value="Genomic_DNA"/>
</dbReference>
<dbReference type="Pfam" id="PF00015">
    <property type="entry name" value="MCPsignal"/>
    <property type="match status" value="1"/>
</dbReference>
<keyword evidence="3 10" id="KW-0812">Transmembrane</keyword>
<dbReference type="Proteomes" id="UP000218554">
    <property type="component" value="Chromosome"/>
</dbReference>
<evidence type="ECO:0000256" key="9">
    <source>
        <dbReference type="SAM" id="MobiDB-lite"/>
    </source>
</evidence>
<evidence type="ECO:0000256" key="5">
    <source>
        <dbReference type="ARBA" id="ARBA00023136"/>
    </source>
</evidence>
<evidence type="ECO:0000256" key="6">
    <source>
        <dbReference type="ARBA" id="ARBA00023224"/>
    </source>
</evidence>
<accession>A0AAD1BYZ4</accession>
<dbReference type="Gene3D" id="1.20.1440.210">
    <property type="match status" value="1"/>
</dbReference>
<name>A0AAD1BYZ4_METFU</name>
<dbReference type="GO" id="GO:0007165">
    <property type="term" value="P:signal transduction"/>
    <property type="evidence" value="ECO:0007669"/>
    <property type="project" value="UniProtKB-KW"/>
</dbReference>